<organism evidence="3 4">
    <name type="scientific">Aurantiacibacter arachoides</name>
    <dbReference type="NCBI Taxonomy" id="1850444"/>
    <lineage>
        <taxon>Bacteria</taxon>
        <taxon>Pseudomonadati</taxon>
        <taxon>Pseudomonadota</taxon>
        <taxon>Alphaproteobacteria</taxon>
        <taxon>Sphingomonadales</taxon>
        <taxon>Erythrobacteraceae</taxon>
        <taxon>Aurantiacibacter</taxon>
    </lineage>
</organism>
<evidence type="ECO:0000259" key="2">
    <source>
        <dbReference type="PROSITE" id="PS50405"/>
    </source>
</evidence>
<keyword evidence="4" id="KW-1185">Reference proteome</keyword>
<evidence type="ECO:0000259" key="1">
    <source>
        <dbReference type="PROSITE" id="PS50404"/>
    </source>
</evidence>
<dbReference type="RefSeq" id="WP_131451988.1">
    <property type="nucleotide sequence ID" value="NZ_BMJK01000001.1"/>
</dbReference>
<protein>
    <recommendedName>
        <fullName evidence="5">Glutathione S-transferase</fullName>
    </recommendedName>
</protein>
<dbReference type="InterPro" id="IPR040079">
    <property type="entry name" value="Glutathione_S-Trfase"/>
</dbReference>
<reference evidence="3 4" key="1">
    <citation type="submission" date="2019-12" db="EMBL/GenBank/DDBJ databases">
        <title>Genomic-based taxomic classification of the family Erythrobacteraceae.</title>
        <authorList>
            <person name="Xu L."/>
        </authorList>
    </citation>
    <scope>NUCLEOTIDE SEQUENCE [LARGE SCALE GENOMIC DNA]</scope>
    <source>
        <strain evidence="3 4">RC4-10-4</strain>
    </source>
</reference>
<name>A0A844ZXK6_9SPHN</name>
<evidence type="ECO:0000313" key="3">
    <source>
        <dbReference type="EMBL" id="MXO92625.1"/>
    </source>
</evidence>
<dbReference type="PANTHER" id="PTHR44051:SF8">
    <property type="entry name" value="GLUTATHIONE S-TRANSFERASE GSTA"/>
    <property type="match status" value="1"/>
</dbReference>
<dbReference type="SFLD" id="SFLDG00358">
    <property type="entry name" value="Main_(cytGST)"/>
    <property type="match status" value="1"/>
</dbReference>
<dbReference type="InterPro" id="IPR036249">
    <property type="entry name" value="Thioredoxin-like_sf"/>
</dbReference>
<dbReference type="InterPro" id="IPR036282">
    <property type="entry name" value="Glutathione-S-Trfase_C_sf"/>
</dbReference>
<dbReference type="EMBL" id="WTYH01000001">
    <property type="protein sequence ID" value="MXO92625.1"/>
    <property type="molecule type" value="Genomic_DNA"/>
</dbReference>
<feature type="domain" description="GST N-terminal" evidence="1">
    <location>
        <begin position="1"/>
        <end position="82"/>
    </location>
</feature>
<dbReference type="CDD" id="cd03057">
    <property type="entry name" value="GST_N_Beta"/>
    <property type="match status" value="1"/>
</dbReference>
<gene>
    <name evidence="3" type="ORF">GRI62_03265</name>
</gene>
<dbReference type="Gene3D" id="1.20.1050.10">
    <property type="match status" value="1"/>
</dbReference>
<dbReference type="AlphaFoldDB" id="A0A844ZXK6"/>
<dbReference type="Gene3D" id="3.40.30.10">
    <property type="entry name" value="Glutaredoxin"/>
    <property type="match status" value="1"/>
</dbReference>
<accession>A0A844ZXK6</accession>
<dbReference type="PANTHER" id="PTHR44051">
    <property type="entry name" value="GLUTATHIONE S-TRANSFERASE-RELATED"/>
    <property type="match status" value="1"/>
</dbReference>
<dbReference type="SUPFAM" id="SSF47616">
    <property type="entry name" value="GST C-terminal domain-like"/>
    <property type="match status" value="1"/>
</dbReference>
<dbReference type="PROSITE" id="PS50404">
    <property type="entry name" value="GST_NTER"/>
    <property type="match status" value="1"/>
</dbReference>
<feature type="domain" description="GST C-terminal" evidence="2">
    <location>
        <begin position="89"/>
        <end position="214"/>
    </location>
</feature>
<sequence>MPEIVLYHLPGACSRVAMTALEQCELDYEDRPVNLAKGEQHAPAFRKINPRGKIPALLVDGRLLGENAAIQWYLHRAHPEGHLFPAASSSWSEAQILSDLFWLSSGWHPAVRANMMPIRWTTGDPAPVRERGKELVRPMFEWFDARVSAQPWWFGEQWSIIDVYAYWNYTTAEEGEYDLSGLDNLAAHRERVEAWPAFRRALKREDAARARMAALG</sequence>
<dbReference type="Proteomes" id="UP000460626">
    <property type="component" value="Unassembled WGS sequence"/>
</dbReference>
<dbReference type="InterPro" id="IPR010987">
    <property type="entry name" value="Glutathione-S-Trfase_C-like"/>
</dbReference>
<proteinExistence type="predicted"/>
<dbReference type="Pfam" id="PF02798">
    <property type="entry name" value="GST_N"/>
    <property type="match status" value="1"/>
</dbReference>
<dbReference type="SFLD" id="SFLDS00019">
    <property type="entry name" value="Glutathione_Transferase_(cytos"/>
    <property type="match status" value="1"/>
</dbReference>
<dbReference type="OrthoDB" id="7583243at2"/>
<dbReference type="Pfam" id="PF13410">
    <property type="entry name" value="GST_C_2"/>
    <property type="match status" value="1"/>
</dbReference>
<dbReference type="InterPro" id="IPR004045">
    <property type="entry name" value="Glutathione_S-Trfase_N"/>
</dbReference>
<dbReference type="SFLD" id="SFLDG01150">
    <property type="entry name" value="Main.1:_Beta-like"/>
    <property type="match status" value="1"/>
</dbReference>
<dbReference type="SUPFAM" id="SSF52833">
    <property type="entry name" value="Thioredoxin-like"/>
    <property type="match status" value="1"/>
</dbReference>
<comment type="caution">
    <text evidence="3">The sequence shown here is derived from an EMBL/GenBank/DDBJ whole genome shotgun (WGS) entry which is preliminary data.</text>
</comment>
<evidence type="ECO:0000313" key="4">
    <source>
        <dbReference type="Proteomes" id="UP000460626"/>
    </source>
</evidence>
<dbReference type="PROSITE" id="PS50405">
    <property type="entry name" value="GST_CTER"/>
    <property type="match status" value="1"/>
</dbReference>
<evidence type="ECO:0008006" key="5">
    <source>
        <dbReference type="Google" id="ProtNLM"/>
    </source>
</evidence>